<evidence type="ECO:0000313" key="12">
    <source>
        <dbReference type="EMBL" id="TWX67882.1"/>
    </source>
</evidence>
<dbReference type="NCBIfam" id="TIGR01843">
    <property type="entry name" value="type_I_hlyD"/>
    <property type="match status" value="1"/>
</dbReference>
<accession>A0A5C6QH16</accession>
<evidence type="ECO:0000313" key="13">
    <source>
        <dbReference type="Proteomes" id="UP000321822"/>
    </source>
</evidence>
<dbReference type="Pfam" id="PF26002">
    <property type="entry name" value="Beta-barrel_AprE"/>
    <property type="match status" value="1"/>
</dbReference>
<organism evidence="12 13">
    <name type="scientific">Colwellia demingiae</name>
    <dbReference type="NCBI Taxonomy" id="89401"/>
    <lineage>
        <taxon>Bacteria</taxon>
        <taxon>Pseudomonadati</taxon>
        <taxon>Pseudomonadota</taxon>
        <taxon>Gammaproteobacteria</taxon>
        <taxon>Alteromonadales</taxon>
        <taxon>Colwelliaceae</taxon>
        <taxon>Colwellia</taxon>
    </lineage>
</organism>
<comment type="similarity">
    <text evidence="2 9">Belongs to the membrane fusion protein (MFP) (TC 8.A.1) family.</text>
</comment>
<feature type="coiled-coil region" evidence="10">
    <location>
        <begin position="165"/>
        <end position="192"/>
    </location>
</feature>
<dbReference type="Gene3D" id="2.40.50.100">
    <property type="match status" value="1"/>
</dbReference>
<keyword evidence="5 9" id="KW-0997">Cell inner membrane</keyword>
<feature type="coiled-coil region" evidence="10">
    <location>
        <begin position="242"/>
        <end position="280"/>
    </location>
</feature>
<keyword evidence="7 9" id="KW-1133">Transmembrane helix</keyword>
<protein>
    <recommendedName>
        <fullName evidence="9">Membrane fusion protein (MFP) family protein</fullName>
    </recommendedName>
</protein>
<evidence type="ECO:0000256" key="5">
    <source>
        <dbReference type="ARBA" id="ARBA00022519"/>
    </source>
</evidence>
<evidence type="ECO:0000259" key="11">
    <source>
        <dbReference type="Pfam" id="PF26002"/>
    </source>
</evidence>
<keyword evidence="6 9" id="KW-0812">Transmembrane</keyword>
<sequence>MSDRQLNANNFPAHEFTEALETPSERKLIKNITLLVTASIALLLLWSIFTKVEEIAKAKGQVVPLGHRQVIQSQLGGTISAMEVEEGDVVKAGDVLAQFVAINSQSAKEELLSQRANLVMTIERLDAFIEKRTADFGEFTTQFPGLVIQQRQALSGMDSERDAIKELSQAELNKSQAQYSAVENEIPALKDQISASEKTVTMYSTLAKTGGISQVQILESQQKLDSYLRELTAMQGQEKVLASELINQKKQLQQKQATILKEVQANVSEKQAELLIVEARLRSSDSDVLQNTITSPVDGIIQSLPSSSEGSVIAPGGTVAVIVPTTATALLEAKLSPRDIGFVNVGQNVRIKIDAFDYSRYGALDGIVKKISPTTDADERGGVFYKVQVSIAKPYFGESPGRFDLIPGMTGEADIVTGDKTVFQYLWKPVFTNVSSAFGER</sequence>
<keyword evidence="13" id="KW-1185">Reference proteome</keyword>
<dbReference type="InterPro" id="IPR050739">
    <property type="entry name" value="MFP"/>
</dbReference>
<reference evidence="12 13" key="1">
    <citation type="submission" date="2019-07" db="EMBL/GenBank/DDBJ databases">
        <title>Genomes of sea-ice associated Colwellia species.</title>
        <authorList>
            <person name="Bowman J.P."/>
        </authorList>
    </citation>
    <scope>NUCLEOTIDE SEQUENCE [LARGE SCALE GENOMIC DNA]</scope>
    <source>
        <strain evidence="12 13">ACAM 459</strain>
    </source>
</reference>
<dbReference type="RefSeq" id="WP_146787801.1">
    <property type="nucleotide sequence ID" value="NZ_VOLT01000005.1"/>
</dbReference>
<name>A0A5C6QH16_9GAMM</name>
<evidence type="ECO:0000256" key="9">
    <source>
        <dbReference type="RuleBase" id="RU365093"/>
    </source>
</evidence>
<dbReference type="InterPro" id="IPR058982">
    <property type="entry name" value="Beta-barrel_AprE"/>
</dbReference>
<dbReference type="GO" id="GO:0005886">
    <property type="term" value="C:plasma membrane"/>
    <property type="evidence" value="ECO:0007669"/>
    <property type="project" value="UniProtKB-SubCell"/>
</dbReference>
<dbReference type="PANTHER" id="PTHR30386:SF26">
    <property type="entry name" value="TRANSPORT PROTEIN COMB"/>
    <property type="match status" value="1"/>
</dbReference>
<dbReference type="PRINTS" id="PR01490">
    <property type="entry name" value="RTXTOXIND"/>
</dbReference>
<feature type="domain" description="AprE-like beta-barrel" evidence="11">
    <location>
        <begin position="330"/>
        <end position="418"/>
    </location>
</feature>
<evidence type="ECO:0000256" key="4">
    <source>
        <dbReference type="ARBA" id="ARBA00022475"/>
    </source>
</evidence>
<dbReference type="AlphaFoldDB" id="A0A5C6QH16"/>
<dbReference type="OrthoDB" id="9775513at2"/>
<comment type="subcellular location">
    <subcellularLocation>
        <location evidence="1 9">Cell inner membrane</location>
        <topology evidence="1 9">Single-pass membrane protein</topology>
    </subcellularLocation>
</comment>
<proteinExistence type="inferred from homology"/>
<feature type="transmembrane region" description="Helical" evidence="9">
    <location>
        <begin position="32"/>
        <end position="49"/>
    </location>
</feature>
<dbReference type="PANTHER" id="PTHR30386">
    <property type="entry name" value="MEMBRANE FUSION SUBUNIT OF EMRAB-TOLC MULTIDRUG EFFLUX PUMP"/>
    <property type="match status" value="1"/>
</dbReference>
<comment type="caution">
    <text evidence="12">The sequence shown here is derived from an EMBL/GenBank/DDBJ whole genome shotgun (WGS) entry which is preliminary data.</text>
</comment>
<dbReference type="Gene3D" id="2.40.30.170">
    <property type="match status" value="1"/>
</dbReference>
<dbReference type="PROSITE" id="PS00543">
    <property type="entry name" value="HLYD_FAMILY"/>
    <property type="match status" value="1"/>
</dbReference>
<dbReference type="GO" id="GO:0009306">
    <property type="term" value="P:protein secretion"/>
    <property type="evidence" value="ECO:0007669"/>
    <property type="project" value="InterPro"/>
</dbReference>
<keyword evidence="8 9" id="KW-0472">Membrane</keyword>
<dbReference type="EMBL" id="VOLT01000005">
    <property type="protein sequence ID" value="TWX67882.1"/>
    <property type="molecule type" value="Genomic_DNA"/>
</dbReference>
<dbReference type="InterPro" id="IPR006144">
    <property type="entry name" value="Secretion_HlyD_CS"/>
</dbReference>
<evidence type="ECO:0000256" key="3">
    <source>
        <dbReference type="ARBA" id="ARBA00022448"/>
    </source>
</evidence>
<evidence type="ECO:0000256" key="10">
    <source>
        <dbReference type="SAM" id="Coils"/>
    </source>
</evidence>
<dbReference type="InterPro" id="IPR010129">
    <property type="entry name" value="T1SS_HlyD"/>
</dbReference>
<evidence type="ECO:0000256" key="6">
    <source>
        <dbReference type="ARBA" id="ARBA00022692"/>
    </source>
</evidence>
<keyword evidence="10" id="KW-0175">Coiled coil</keyword>
<dbReference type="Proteomes" id="UP000321822">
    <property type="component" value="Unassembled WGS sequence"/>
</dbReference>
<keyword evidence="4 9" id="KW-1003">Cell membrane</keyword>
<gene>
    <name evidence="12" type="ORF">ESZ36_11360</name>
</gene>
<evidence type="ECO:0000256" key="8">
    <source>
        <dbReference type="ARBA" id="ARBA00023136"/>
    </source>
</evidence>
<evidence type="ECO:0000256" key="7">
    <source>
        <dbReference type="ARBA" id="ARBA00022989"/>
    </source>
</evidence>
<evidence type="ECO:0000256" key="1">
    <source>
        <dbReference type="ARBA" id="ARBA00004377"/>
    </source>
</evidence>
<keyword evidence="3 9" id="KW-0813">Transport</keyword>
<evidence type="ECO:0000256" key="2">
    <source>
        <dbReference type="ARBA" id="ARBA00009477"/>
    </source>
</evidence>